<dbReference type="GO" id="GO:0008652">
    <property type="term" value="P:amino acid biosynthetic process"/>
    <property type="evidence" value="ECO:0007669"/>
    <property type="project" value="UniProtKB-KW"/>
</dbReference>
<dbReference type="SUPFAM" id="SSF51735">
    <property type="entry name" value="NAD(P)-binding Rossmann-fold domains"/>
    <property type="match status" value="1"/>
</dbReference>
<dbReference type="GO" id="GO:0004488">
    <property type="term" value="F:methylenetetrahydrofolate dehydrogenase (NADP+) activity"/>
    <property type="evidence" value="ECO:0007669"/>
    <property type="project" value="InterPro"/>
</dbReference>
<dbReference type="GO" id="GO:0035999">
    <property type="term" value="P:tetrahydrofolate interconversion"/>
    <property type="evidence" value="ECO:0007669"/>
    <property type="project" value="TreeGrafter"/>
</dbReference>
<comment type="caution">
    <text evidence="4">The sequence shown here is derived from an EMBL/GenBank/DDBJ whole genome shotgun (WGS) entry which is preliminary data.</text>
</comment>
<dbReference type="EC" id="3.5.4.9" evidence="1"/>
<evidence type="ECO:0000259" key="3">
    <source>
        <dbReference type="Pfam" id="PF02882"/>
    </source>
</evidence>
<dbReference type="GO" id="GO:0005829">
    <property type="term" value="C:cytosol"/>
    <property type="evidence" value="ECO:0007669"/>
    <property type="project" value="TreeGrafter"/>
</dbReference>
<evidence type="ECO:0000256" key="1">
    <source>
        <dbReference type="ARBA" id="ARBA00012776"/>
    </source>
</evidence>
<dbReference type="RefSeq" id="WP_163249713.1">
    <property type="nucleotide sequence ID" value="NZ_SXDP01000013.1"/>
</dbReference>
<reference evidence="4 5" key="1">
    <citation type="submission" date="2019-04" db="EMBL/GenBank/DDBJ databases">
        <title>Genome sequencing of Clostridium botulinum Groups I-IV and Clostridium butyricum.</title>
        <authorList>
            <person name="Brunt J."/>
            <person name="Van Vliet A.H.M."/>
            <person name="Stringer S.C."/>
            <person name="Carter A.T."/>
            <person name="Peck M.W."/>
        </authorList>
    </citation>
    <scope>NUCLEOTIDE SEQUENCE [LARGE SCALE GENOMIC DNA]</scope>
    <source>
        <strain evidence="4 5">IFR 18/094</strain>
    </source>
</reference>
<evidence type="ECO:0000313" key="4">
    <source>
        <dbReference type="EMBL" id="NEZ47825.1"/>
    </source>
</evidence>
<dbReference type="PANTHER" id="PTHR48099:SF5">
    <property type="entry name" value="C-1-TETRAHYDROFOLATE SYNTHASE, CYTOPLASMIC"/>
    <property type="match status" value="1"/>
</dbReference>
<dbReference type="InterPro" id="IPR020631">
    <property type="entry name" value="THF_DH/CycHdrlase_NAD-bd_dom"/>
</dbReference>
<proteinExistence type="predicted"/>
<feature type="domain" description="Tetrahydrofolate dehydrogenase/cyclohydrolase NAD(P)-binding" evidence="3">
    <location>
        <begin position="94"/>
        <end position="189"/>
    </location>
</feature>
<name>A0A6M0RC02_9CLOT</name>
<dbReference type="GO" id="GO:0004477">
    <property type="term" value="F:methenyltetrahydrofolate cyclohydrolase activity"/>
    <property type="evidence" value="ECO:0007669"/>
    <property type="project" value="UniProtKB-EC"/>
</dbReference>
<dbReference type="AlphaFoldDB" id="A0A6M0RC02"/>
<protein>
    <recommendedName>
        <fullName evidence="1">methenyltetrahydrofolate cyclohydrolase</fullName>
        <ecNumber evidence="1">3.5.4.9</ecNumber>
    </recommendedName>
</protein>
<keyword evidence="2" id="KW-0028">Amino-acid biosynthesis</keyword>
<dbReference type="Pfam" id="PF02882">
    <property type="entry name" value="THF_DHG_CYH_C"/>
    <property type="match status" value="1"/>
</dbReference>
<accession>A0A6M0RC02</accession>
<sequence length="216" mass="23953">MKTLLVIKEGVHADTEMYIKAIKRGANKRNVKVVELDILNCSGVDLTEEIHSCDGIIAAEPISNVEGYKISSFMTNHLYKDLDDFTACSPYFNCTLNGVINALEERKVNLTGLDVCVIGRNLGLSIADYMRDEDATVQICHSKTKNLKEKTIMADIVVCCASSGKKILNPNMVKPTALVIDVGMNVEGDFKNIIDFKEIGRRNINNIFKKMGCDNE</sequence>
<dbReference type="PANTHER" id="PTHR48099">
    <property type="entry name" value="C-1-TETRAHYDROFOLATE SYNTHASE, CYTOPLASMIC-RELATED"/>
    <property type="match status" value="1"/>
</dbReference>
<keyword evidence="5" id="KW-1185">Reference proteome</keyword>
<organism evidence="4 5">
    <name type="scientific">Clostridium niameyense</name>
    <dbReference type="NCBI Taxonomy" id="1622073"/>
    <lineage>
        <taxon>Bacteria</taxon>
        <taxon>Bacillati</taxon>
        <taxon>Bacillota</taxon>
        <taxon>Clostridia</taxon>
        <taxon>Eubacteriales</taxon>
        <taxon>Clostridiaceae</taxon>
        <taxon>Clostridium</taxon>
    </lineage>
</organism>
<dbReference type="Gene3D" id="3.40.50.720">
    <property type="entry name" value="NAD(P)-binding Rossmann-like Domain"/>
    <property type="match status" value="1"/>
</dbReference>
<dbReference type="InterPro" id="IPR036291">
    <property type="entry name" value="NAD(P)-bd_dom_sf"/>
</dbReference>
<dbReference type="Proteomes" id="UP000473885">
    <property type="component" value="Unassembled WGS sequence"/>
</dbReference>
<evidence type="ECO:0000256" key="2">
    <source>
        <dbReference type="ARBA" id="ARBA00022605"/>
    </source>
</evidence>
<evidence type="ECO:0000313" key="5">
    <source>
        <dbReference type="Proteomes" id="UP000473885"/>
    </source>
</evidence>
<gene>
    <name evidence="4" type="ORF">FDF74_11595</name>
</gene>
<dbReference type="EMBL" id="SXDP01000013">
    <property type="protein sequence ID" value="NEZ47825.1"/>
    <property type="molecule type" value="Genomic_DNA"/>
</dbReference>